<evidence type="ECO:0000256" key="10">
    <source>
        <dbReference type="ARBA" id="ARBA00037968"/>
    </source>
</evidence>
<evidence type="ECO:0000313" key="15">
    <source>
        <dbReference type="Proteomes" id="UP000288859"/>
    </source>
</evidence>
<dbReference type="PANTHER" id="PTHR43791:SF103">
    <property type="entry name" value="MAJOR FACILITATOR SUPERFAMILY (MFS) PROFILE DOMAIN-CONTAINING PROTEIN-RELATED"/>
    <property type="match status" value="1"/>
</dbReference>
<dbReference type="Proteomes" id="UP000288859">
    <property type="component" value="Unassembled WGS sequence"/>
</dbReference>
<dbReference type="VEuPathDB" id="FungiDB:PV10_05350"/>
<dbReference type="EMBL" id="NAJM01000032">
    <property type="protein sequence ID" value="RVX69124.1"/>
    <property type="molecule type" value="Genomic_DNA"/>
</dbReference>
<feature type="compositionally biased region" description="Polar residues" evidence="11">
    <location>
        <begin position="447"/>
        <end position="456"/>
    </location>
</feature>
<accession>A0A438N090</accession>
<dbReference type="Pfam" id="PF07690">
    <property type="entry name" value="MFS_1"/>
    <property type="match status" value="1"/>
</dbReference>
<dbReference type="SUPFAM" id="SSF103473">
    <property type="entry name" value="MFS general substrate transporter"/>
    <property type="match status" value="1"/>
</dbReference>
<feature type="region of interest" description="Disordered" evidence="11">
    <location>
        <begin position="439"/>
        <end position="460"/>
    </location>
</feature>
<feature type="transmembrane region" description="Helical" evidence="12">
    <location>
        <begin position="322"/>
        <end position="344"/>
    </location>
</feature>
<name>A0A438N090_EXOME</name>
<dbReference type="InterPro" id="IPR036259">
    <property type="entry name" value="MFS_trans_sf"/>
</dbReference>
<feature type="transmembrane region" description="Helical" evidence="12">
    <location>
        <begin position="218"/>
        <end position="238"/>
    </location>
</feature>
<keyword evidence="6" id="KW-0238">DNA-binding</keyword>
<dbReference type="FunFam" id="1.20.1250.20:FF:000064">
    <property type="entry name" value="MFS allantoate transporter"/>
    <property type="match status" value="1"/>
</dbReference>
<feature type="transmembrane region" description="Helical" evidence="12">
    <location>
        <begin position="286"/>
        <end position="316"/>
    </location>
</feature>
<dbReference type="PANTHER" id="PTHR43791">
    <property type="entry name" value="PERMEASE-RELATED"/>
    <property type="match status" value="1"/>
</dbReference>
<dbReference type="Gene3D" id="3.10.129.10">
    <property type="entry name" value="Hotdog Thioesterase"/>
    <property type="match status" value="1"/>
</dbReference>
<evidence type="ECO:0000256" key="3">
    <source>
        <dbReference type="ARBA" id="ARBA00022692"/>
    </source>
</evidence>
<evidence type="ECO:0000256" key="12">
    <source>
        <dbReference type="SAM" id="Phobius"/>
    </source>
</evidence>
<feature type="transmembrane region" description="Helical" evidence="12">
    <location>
        <begin position="101"/>
        <end position="119"/>
    </location>
</feature>
<dbReference type="AlphaFoldDB" id="A0A438N090"/>
<dbReference type="GO" id="GO:0003677">
    <property type="term" value="F:DNA binding"/>
    <property type="evidence" value="ECO:0007669"/>
    <property type="project" value="UniProtKB-KW"/>
</dbReference>
<dbReference type="GO" id="GO:0000981">
    <property type="term" value="F:DNA-binding transcription factor activity, RNA polymerase II-specific"/>
    <property type="evidence" value="ECO:0007669"/>
    <property type="project" value="InterPro"/>
</dbReference>
<evidence type="ECO:0000256" key="8">
    <source>
        <dbReference type="ARBA" id="ARBA00023163"/>
    </source>
</evidence>
<dbReference type="VEuPathDB" id="FungiDB:PV10_05352"/>
<dbReference type="VEuPathDB" id="FungiDB:PV10_05351"/>
<keyword evidence="4 12" id="KW-1133">Transmembrane helix</keyword>
<keyword evidence="2" id="KW-0813">Transport</keyword>
<dbReference type="InterPro" id="IPR001138">
    <property type="entry name" value="Zn2Cys6_DnaBD"/>
</dbReference>
<proteinExistence type="inferred from homology"/>
<dbReference type="Gene3D" id="1.20.1250.20">
    <property type="entry name" value="MFS general substrate transporter like domains"/>
    <property type="match status" value="1"/>
</dbReference>
<evidence type="ECO:0000256" key="6">
    <source>
        <dbReference type="ARBA" id="ARBA00023125"/>
    </source>
</evidence>
<evidence type="ECO:0000259" key="13">
    <source>
        <dbReference type="Pfam" id="PF00172"/>
    </source>
</evidence>
<gene>
    <name evidence="14" type="ORF">B0A52_06837</name>
</gene>
<dbReference type="CDD" id="cd00067">
    <property type="entry name" value="GAL4"/>
    <property type="match status" value="1"/>
</dbReference>
<feature type="transmembrane region" description="Helical" evidence="12">
    <location>
        <begin position="55"/>
        <end position="72"/>
    </location>
</feature>
<evidence type="ECO:0000256" key="9">
    <source>
        <dbReference type="ARBA" id="ARBA00023242"/>
    </source>
</evidence>
<feature type="domain" description="Zn(2)-C6 fungal-type" evidence="13">
    <location>
        <begin position="414"/>
        <end position="442"/>
    </location>
</feature>
<organism evidence="14 15">
    <name type="scientific">Exophiala mesophila</name>
    <name type="common">Black yeast-like fungus</name>
    <dbReference type="NCBI Taxonomy" id="212818"/>
    <lineage>
        <taxon>Eukaryota</taxon>
        <taxon>Fungi</taxon>
        <taxon>Dikarya</taxon>
        <taxon>Ascomycota</taxon>
        <taxon>Pezizomycotina</taxon>
        <taxon>Eurotiomycetes</taxon>
        <taxon>Chaetothyriomycetidae</taxon>
        <taxon>Chaetothyriales</taxon>
        <taxon>Herpotrichiellaceae</taxon>
        <taxon>Exophiala</taxon>
    </lineage>
</organism>
<evidence type="ECO:0000256" key="11">
    <source>
        <dbReference type="SAM" id="MobiDB-lite"/>
    </source>
</evidence>
<feature type="transmembrane region" description="Helical" evidence="12">
    <location>
        <begin position="187"/>
        <end position="206"/>
    </location>
</feature>
<keyword evidence="8" id="KW-0804">Transcription</keyword>
<dbReference type="InterPro" id="IPR036864">
    <property type="entry name" value="Zn2-C6_fun-type_DNA-bd_sf"/>
</dbReference>
<dbReference type="Pfam" id="PF00172">
    <property type="entry name" value="Zn_clus"/>
    <property type="match status" value="1"/>
</dbReference>
<evidence type="ECO:0000256" key="2">
    <source>
        <dbReference type="ARBA" id="ARBA00022448"/>
    </source>
</evidence>
<evidence type="ECO:0000256" key="1">
    <source>
        <dbReference type="ARBA" id="ARBA00004141"/>
    </source>
</evidence>
<comment type="subcellular location">
    <subcellularLocation>
        <location evidence="1">Membrane</location>
        <topology evidence="1">Multi-pass membrane protein</topology>
    </subcellularLocation>
</comment>
<evidence type="ECO:0000313" key="14">
    <source>
        <dbReference type="EMBL" id="RVX69124.1"/>
    </source>
</evidence>
<evidence type="ECO:0000256" key="7">
    <source>
        <dbReference type="ARBA" id="ARBA00023136"/>
    </source>
</evidence>
<evidence type="ECO:0000256" key="5">
    <source>
        <dbReference type="ARBA" id="ARBA00023015"/>
    </source>
</evidence>
<keyword evidence="9" id="KW-0539">Nucleus</keyword>
<protein>
    <recommendedName>
        <fullName evidence="13">Zn(2)-C6 fungal-type domain-containing protein</fullName>
    </recommendedName>
</protein>
<keyword evidence="5" id="KW-0805">Transcription regulation</keyword>
<dbReference type="GO" id="GO:0022857">
    <property type="term" value="F:transmembrane transporter activity"/>
    <property type="evidence" value="ECO:0007669"/>
    <property type="project" value="InterPro"/>
</dbReference>
<keyword evidence="3 12" id="KW-0812">Transmembrane</keyword>
<dbReference type="Gene3D" id="4.10.240.10">
    <property type="entry name" value="Zn(2)-C6 fungal-type DNA-binding domain"/>
    <property type="match status" value="1"/>
</dbReference>
<dbReference type="InterPro" id="IPR011701">
    <property type="entry name" value="MFS"/>
</dbReference>
<dbReference type="GO" id="GO:0008270">
    <property type="term" value="F:zinc ion binding"/>
    <property type="evidence" value="ECO:0007669"/>
    <property type="project" value="InterPro"/>
</dbReference>
<evidence type="ECO:0000256" key="4">
    <source>
        <dbReference type="ARBA" id="ARBA00022989"/>
    </source>
</evidence>
<comment type="caution">
    <text evidence="14">The sequence shown here is derived from an EMBL/GenBank/DDBJ whole genome shotgun (WGS) entry which is preliminary data.</text>
</comment>
<dbReference type="SUPFAM" id="SSF57701">
    <property type="entry name" value="Zn2/Cys6 DNA-binding domain"/>
    <property type="match status" value="1"/>
</dbReference>
<feature type="transmembrane region" description="Helical" evidence="12">
    <location>
        <begin position="126"/>
        <end position="144"/>
    </location>
</feature>
<dbReference type="InterPro" id="IPR021858">
    <property type="entry name" value="Fun_TF"/>
</dbReference>
<comment type="similarity">
    <text evidence="10">Belongs to the major facilitator superfamily. Allantoate permease family.</text>
</comment>
<dbReference type="OrthoDB" id="648861at2759"/>
<sequence length="1279" mass="143696">MRMLEKMQTLTPTQSKATNFEVGDVVNLNHHDLPADVEGDTHMQIVQERKLLRKIDLWIMPLLTVSYLLQFLDKQSLNFSSVMGIIQDLDLRGTQYSWSSSVFYFGYLAFSYPASFLMVRLPLGKYLGATCVAWAVCLACHAATSSFTGLVIARFFLGVTEASISPGFSLMTGMWYKRREQPLRHGIWFFGNSLAVMFGSLLAYGIAHIQHSIGPWRWLFVIFGIVTLVWAGVLLWYLPDTPSTARFLTESERVKAVDRIRSNQTGLKENTFVWRQAIEAMTDLKVWLLVLFMLANSIPNGAFTTFSSLVFAGFGYDRLQVYLLQIPLGAIHGIFALLSTFLCGKLPNSRCIIAATLTLVSLIGSVLVRYGPNLGSNLLGLFIFIGYVAGIPITLSMISSNVAGFTKKAVSSVRKLKCDEQRPTCSRCAEAKFPCEWDKPVHRRKPPTNQKSNLVGSSKPFKLAPLPSLAQGESEPARPVNCLDPLPDQGSENDEYVSVASQTPYRAIDHDLFQSALSPSHVVFPNSLELSAEDIESFQYVPNSLMVLRFGKPWRWSMLSYVHSKIACYEAGVMRAFIAVASMEMRFLELLKFQDSVPTLESLSKTRRLRESAAKYLTLALKDLSSVLDRLSGPERRSQDIDALFSIWFLVIHIGLYDADLVVASHVHLNGIRSFISGYINGNVANEEDKLPPTSQQLLLFIAYHDITLALGNMNGGELSLDLLNAPPMSPVAYDQVFEQARRCLPKIWGPDYPIEELMDDVENYRGLSFLTVCQKLKLSVWKLGIAAARGNAVEESKMRLWSRIEETGEVSWTALPNWRILVTLDVHWQQFSDLLILAKLIQASGGRRVIWTVYHACLDYYALRVFFTCIGSQDSQTLWLDETLTELLSIAYKAMNENAQQIYRYAWPLIVALLKVRDPIHRDWIRRQVDKAGILFSNLGLPPNLAFRPLLRRNVRRGLDLRLVAFPRAQHNFQGPHKEYFQTPGQNPLPDTTPYTHVAPPSPPTTEAPPINPGRSLFSRAGRSLFWATLFGVSGVVAGTALITWEYLQPPFELGSEEEADLYEEILETLDTSSLVEGLKEDQWIEETFYTGRLRGATGVHLVKEKLTGTQGITIKTFKHASQKYTMMVAFLGFGIEGWPDVVHGGIITTLLQESVDRHIRTFYQDLGEQDSHFISVDFKAPTRPGNIYAILVPPAGVESDIFGRKQLHLFPMLMRMDVAPILETEYDNSSHTERFVIRIPTPSAQDVTHAAATVRVRMVRKQKDNESTPGTVADENP</sequence>
<dbReference type="GO" id="GO:0016020">
    <property type="term" value="C:membrane"/>
    <property type="evidence" value="ECO:0007669"/>
    <property type="project" value="UniProtKB-SubCell"/>
</dbReference>
<keyword evidence="7 12" id="KW-0472">Membrane</keyword>
<dbReference type="Pfam" id="PF11951">
    <property type="entry name" value="Fungal_trans_2"/>
    <property type="match status" value="1"/>
</dbReference>
<feature type="transmembrane region" description="Helical" evidence="12">
    <location>
        <begin position="378"/>
        <end position="398"/>
    </location>
</feature>
<reference evidence="14 15" key="1">
    <citation type="submission" date="2017-03" db="EMBL/GenBank/DDBJ databases">
        <title>Genomes of endolithic fungi from Antarctica.</title>
        <authorList>
            <person name="Coleine C."/>
            <person name="Masonjones S."/>
            <person name="Stajich J.E."/>
        </authorList>
    </citation>
    <scope>NUCLEOTIDE SEQUENCE [LARGE SCALE GENOMIC DNA]</scope>
    <source>
        <strain evidence="14 15">CCFEE 6314</strain>
    </source>
</reference>
<feature type="transmembrane region" description="Helical" evidence="12">
    <location>
        <begin position="351"/>
        <end position="372"/>
    </location>
</feature>